<dbReference type="AlphaFoldDB" id="A0A1Y2BGE1"/>
<dbReference type="Proteomes" id="UP000193642">
    <property type="component" value="Unassembled WGS sequence"/>
</dbReference>
<protein>
    <submittedName>
        <fullName evidence="3">Periplasmic binding protein-like II</fullName>
    </submittedName>
</protein>
<keyword evidence="2" id="KW-0812">Transmembrane</keyword>
<evidence type="ECO:0000313" key="3">
    <source>
        <dbReference type="EMBL" id="ORY33872.1"/>
    </source>
</evidence>
<proteinExistence type="predicted"/>
<reference evidence="3 4" key="1">
    <citation type="submission" date="2016-07" db="EMBL/GenBank/DDBJ databases">
        <title>Pervasive Adenine N6-methylation of Active Genes in Fungi.</title>
        <authorList>
            <consortium name="DOE Joint Genome Institute"/>
            <person name="Mondo S.J."/>
            <person name="Dannebaum R.O."/>
            <person name="Kuo R.C."/>
            <person name="Labutti K."/>
            <person name="Haridas S."/>
            <person name="Kuo A."/>
            <person name="Salamov A."/>
            <person name="Ahrendt S.R."/>
            <person name="Lipzen A."/>
            <person name="Sullivan W."/>
            <person name="Andreopoulos W.B."/>
            <person name="Clum A."/>
            <person name="Lindquist E."/>
            <person name="Daum C."/>
            <person name="Ramamoorthy G.K."/>
            <person name="Gryganskyi A."/>
            <person name="Culley D."/>
            <person name="Magnuson J.K."/>
            <person name="James T.Y."/>
            <person name="O'Malley M.A."/>
            <person name="Stajich J.E."/>
            <person name="Spatafora J.W."/>
            <person name="Visel A."/>
            <person name="Grigoriev I.V."/>
        </authorList>
    </citation>
    <scope>NUCLEOTIDE SEQUENCE [LARGE SCALE GENOMIC DNA]</scope>
    <source>
        <strain evidence="3 4">JEL800</strain>
    </source>
</reference>
<dbReference type="SUPFAM" id="SSF53850">
    <property type="entry name" value="Periplasmic binding protein-like II"/>
    <property type="match status" value="1"/>
</dbReference>
<organism evidence="3 4">
    <name type="scientific">Rhizoclosmatium globosum</name>
    <dbReference type="NCBI Taxonomy" id="329046"/>
    <lineage>
        <taxon>Eukaryota</taxon>
        <taxon>Fungi</taxon>
        <taxon>Fungi incertae sedis</taxon>
        <taxon>Chytridiomycota</taxon>
        <taxon>Chytridiomycota incertae sedis</taxon>
        <taxon>Chytridiomycetes</taxon>
        <taxon>Chytridiales</taxon>
        <taxon>Chytriomycetaceae</taxon>
        <taxon>Rhizoclosmatium</taxon>
    </lineage>
</organism>
<sequence>MIHRQVASGMPQRDLLALQSTVVFLRELSAGFSRFEEYLLQQQSSYIPDLDFRPGSNTLGQSEFFAGYNLFAATDVDVSADDGKYFLPDDDSLPSNATKYIDPRVPAHYGNILIPFIGQAVGIAFNIPGFPKDKQLVLNGPVLGDIFCQAITMWNDPAIKALNPNVDLPNETIRVIGRGDVTPTNLILSLYLGKYSTTFKKMVGASAFPKWPKGTTLAYTAIEMVYTLSTLRYAIAYIAIETVKQAVTLGLPASIALVINANQTLSAPQPTNVIAAIEGMTSNLPFTRHNFILPFDINVPSAYPITVVSHTLLRENYYYFSPGNQSECDRVKAMVYFFQFVFTDTTVSQDITDIGAVPIAGTTLSKNLQALNLITCNRRNVMEELMGDLEKVAFYTNRTSEYEWETSVTFWNNHDKFAASPISSFLYILFYASLILCNAIPFALNMKRYLSEQSVSHTDDSEVQTGENIKRSSVPHDELDEDELEDLKEQEELQAARKAGKIPFTLQNVLGIVTQFFTCFQVLYLCLTRSTVIQKNIYLDIISYIGLIFDWFPYYLLLNFSVLIWIVCMFYTIYGHGIMETYYPQKLMSLTKFHAFLAEFLPNFAVIFYNPSVEMLSKVFDCRLSTHHGEYHSELVGTCWEGAHWSMAIVAIVLVCTFTNFVVKFSKILKQFDLIDEEWCIYVDSVAKTFMVILYFNIPNVYFLGLTFVLLVGLSLCSLIGKPNTIYWYNYFRGGIYLYSAAVYLILFVLEIIVKEDDYEKRTAIYQPLCLAILVSAIALCATLYLTIRAKYKAGLTKAEQQKKEEDLKKFFAAFDGDDSEILKSAAESGAGSVQGGNVARQFGSVTSQHSVSPAFWNKIETVIDKAKKANMLTKDEAKAIKLAIKAQDPVITLVFSRCGRDVNKLVDHLKRKVFQVLAKAKDGAGMRPSAFSKAPSEYGGGSQVFIAHHPKND</sequence>
<dbReference type="PANTHER" id="PTHR42996">
    <property type="entry name" value="PHOSPHATE-BINDING PROTEIN PSTS"/>
    <property type="match status" value="1"/>
</dbReference>
<dbReference type="EMBL" id="MCGO01000066">
    <property type="protein sequence ID" value="ORY33872.1"/>
    <property type="molecule type" value="Genomic_DNA"/>
</dbReference>
<evidence type="ECO:0000313" key="4">
    <source>
        <dbReference type="Proteomes" id="UP000193642"/>
    </source>
</evidence>
<keyword evidence="4" id="KW-1185">Reference proteome</keyword>
<dbReference type="Gene3D" id="3.40.190.10">
    <property type="entry name" value="Periplasmic binding protein-like II"/>
    <property type="match status" value="2"/>
</dbReference>
<dbReference type="STRING" id="329046.A0A1Y2BGE1"/>
<gene>
    <name evidence="3" type="ORF">BCR33DRAFT_791287</name>
</gene>
<evidence type="ECO:0000256" key="2">
    <source>
        <dbReference type="SAM" id="Phobius"/>
    </source>
</evidence>
<dbReference type="InterPro" id="IPR050962">
    <property type="entry name" value="Phosphate-bind_PstS"/>
</dbReference>
<feature type="compositionally biased region" description="Basic and acidic residues" evidence="1">
    <location>
        <begin position="468"/>
        <end position="477"/>
    </location>
</feature>
<feature type="transmembrane region" description="Helical" evidence="2">
    <location>
        <begin position="425"/>
        <end position="444"/>
    </location>
</feature>
<keyword evidence="2" id="KW-1133">Transmembrane helix</keyword>
<dbReference type="OrthoDB" id="2116870at2759"/>
<feature type="region of interest" description="Disordered" evidence="1">
    <location>
        <begin position="458"/>
        <end position="482"/>
    </location>
</feature>
<dbReference type="PANTHER" id="PTHR42996:SF1">
    <property type="entry name" value="PHOSPHATE-BINDING PROTEIN PSTS"/>
    <property type="match status" value="1"/>
</dbReference>
<accession>A0A1Y2BGE1</accession>
<feature type="transmembrane region" description="Helical" evidence="2">
    <location>
        <begin position="590"/>
        <end position="609"/>
    </location>
</feature>
<feature type="transmembrane region" description="Helical" evidence="2">
    <location>
        <begin position="562"/>
        <end position="583"/>
    </location>
</feature>
<name>A0A1Y2BGE1_9FUNG</name>
<feature type="transmembrane region" description="Helical" evidence="2">
    <location>
        <begin position="765"/>
        <end position="788"/>
    </location>
</feature>
<feature type="transmembrane region" description="Helical" evidence="2">
    <location>
        <begin position="702"/>
        <end position="722"/>
    </location>
</feature>
<keyword evidence="2" id="KW-0472">Membrane</keyword>
<feature type="transmembrane region" description="Helical" evidence="2">
    <location>
        <begin position="643"/>
        <end position="663"/>
    </location>
</feature>
<feature type="transmembrane region" description="Helical" evidence="2">
    <location>
        <begin position="734"/>
        <end position="753"/>
    </location>
</feature>
<comment type="caution">
    <text evidence="3">The sequence shown here is derived from an EMBL/GenBank/DDBJ whole genome shotgun (WGS) entry which is preliminary data.</text>
</comment>
<evidence type="ECO:0000256" key="1">
    <source>
        <dbReference type="SAM" id="MobiDB-lite"/>
    </source>
</evidence>